<keyword evidence="4" id="KW-1185">Reference proteome</keyword>
<dbReference type="PROSITE" id="PS51840">
    <property type="entry name" value="C2_NT"/>
    <property type="match status" value="1"/>
</dbReference>
<dbReference type="PANTHER" id="PTHR31182">
    <property type="entry name" value="C2 NT-TYPE DOMAIN-CONTAINING PROTEIN"/>
    <property type="match status" value="1"/>
</dbReference>
<evidence type="ECO:0000259" key="2">
    <source>
        <dbReference type="PROSITE" id="PS51840"/>
    </source>
</evidence>
<protein>
    <submittedName>
        <fullName evidence="3">NT-type C2 domain</fullName>
    </submittedName>
</protein>
<feature type="region of interest" description="Disordered" evidence="1">
    <location>
        <begin position="204"/>
        <end position="226"/>
    </location>
</feature>
<feature type="region of interest" description="Disordered" evidence="1">
    <location>
        <begin position="627"/>
        <end position="676"/>
    </location>
</feature>
<evidence type="ECO:0000256" key="1">
    <source>
        <dbReference type="SAM" id="MobiDB-lite"/>
    </source>
</evidence>
<dbReference type="EMBL" id="JBAMMX010000013">
    <property type="protein sequence ID" value="KAK6929263.1"/>
    <property type="molecule type" value="Genomic_DNA"/>
</dbReference>
<reference evidence="3 4" key="1">
    <citation type="submission" date="2023-12" db="EMBL/GenBank/DDBJ databases">
        <title>A high-quality genome assembly for Dillenia turbinata (Dilleniales).</title>
        <authorList>
            <person name="Chanderbali A."/>
        </authorList>
    </citation>
    <scope>NUCLEOTIDE SEQUENCE [LARGE SCALE GENOMIC DNA]</scope>
    <source>
        <strain evidence="3">LSX21</strain>
        <tissue evidence="3">Leaf</tissue>
    </source>
</reference>
<proteinExistence type="predicted"/>
<comment type="caution">
    <text evidence="3">The sequence shown here is derived from an EMBL/GenBank/DDBJ whole genome shotgun (WGS) entry which is preliminary data.</text>
</comment>
<dbReference type="AlphaFoldDB" id="A0AAN8VKE2"/>
<dbReference type="Proteomes" id="UP001370490">
    <property type="component" value="Unassembled WGS sequence"/>
</dbReference>
<organism evidence="3 4">
    <name type="scientific">Dillenia turbinata</name>
    <dbReference type="NCBI Taxonomy" id="194707"/>
    <lineage>
        <taxon>Eukaryota</taxon>
        <taxon>Viridiplantae</taxon>
        <taxon>Streptophyta</taxon>
        <taxon>Embryophyta</taxon>
        <taxon>Tracheophyta</taxon>
        <taxon>Spermatophyta</taxon>
        <taxon>Magnoliopsida</taxon>
        <taxon>eudicotyledons</taxon>
        <taxon>Gunneridae</taxon>
        <taxon>Pentapetalae</taxon>
        <taxon>Dilleniales</taxon>
        <taxon>Dilleniaceae</taxon>
        <taxon>Dillenia</taxon>
    </lineage>
</organism>
<name>A0AAN8VKE2_9MAGN</name>
<feature type="region of interest" description="Disordered" evidence="1">
    <location>
        <begin position="545"/>
        <end position="575"/>
    </location>
</feature>
<feature type="compositionally biased region" description="Basic and acidic residues" evidence="1">
    <location>
        <begin position="562"/>
        <end position="575"/>
    </location>
</feature>
<sequence length="676" mass="76882">MMQKSSTRSKAIRLNLCLTVCRIEGLVAVEPTKKETTNLRVQIEWTGRRKGSISRRAIERNCTSKQKILSDGSVIWNEEFQQKCKLKIIDSKCFRRWEANMEIQGLDDESNRRPTTLAKQTLDIAEFAYPIDHSEKTIKFSLNFCISSSSVEAMLTVKLKFSTFLPKHVRNGVHPLSPTHLLPALTSCIRCQNENHAEHQEMAIIKDSSSTTSTDSEADEDSEPGYRNLATMNLHIGGLVRGEIKENNDHNQGENSREIHQKINKSSIIKLLSWNKGKLSFRALNHPRDKPLLNKAYGEDGGDDIDQERRYQFSPQQPRTTQEITDSRVSGFGTSDRFEIGTWEERKLVSRDGKLELVTQIFLASIDQRSQKAAGGGACSVLATIIADWFHHNHQILPLRCQFDKLMREGSSEWRKLCKDVIYREKFSDQHFDLDTIIEAQIRPLMLIPEKSYVGFFELEEMPSQLDFLQGAMSFDSAWEEVQNSKTSSEQIYIVSWNDHFFVLKVEEDAIFLIDTLGERLMEGGDKAFILKFNEESKVYRVHQKAANSDVDKGNGTSGHVSNHELNKDGSSKELVSEGKSSCKEFIKGFLAAVPLRELQANINRRKIGEAPLHHLLQIEFHYTAPRNKSSEPSMEINPNGMHLSTENSEEFQASTETSMEDMDKEAPDDSSRNGD</sequence>
<accession>A0AAN8VKE2</accession>
<dbReference type="Pfam" id="PF10358">
    <property type="entry name" value="NT-C2"/>
    <property type="match status" value="1"/>
</dbReference>
<dbReference type="PANTHER" id="PTHR31182:SF21">
    <property type="entry name" value="C2 NT-TYPE DOMAIN-CONTAINING PROTEIN"/>
    <property type="match status" value="1"/>
</dbReference>
<evidence type="ECO:0000313" key="3">
    <source>
        <dbReference type="EMBL" id="KAK6929263.1"/>
    </source>
</evidence>
<feature type="domain" description="C2 NT-type" evidence="2">
    <location>
        <begin position="4"/>
        <end position="163"/>
    </location>
</feature>
<dbReference type="InterPro" id="IPR019448">
    <property type="entry name" value="NT-C2"/>
</dbReference>
<gene>
    <name evidence="3" type="ORF">RJ641_005468</name>
</gene>
<feature type="compositionally biased region" description="Polar residues" evidence="1">
    <location>
        <begin position="643"/>
        <end position="658"/>
    </location>
</feature>
<evidence type="ECO:0000313" key="4">
    <source>
        <dbReference type="Proteomes" id="UP001370490"/>
    </source>
</evidence>
<feature type="compositionally biased region" description="Basic and acidic residues" evidence="1">
    <location>
        <begin position="665"/>
        <end position="676"/>
    </location>
</feature>